<organism evidence="1 2">
    <name type="scientific">Brassica oleracea var. oleracea</name>
    <dbReference type="NCBI Taxonomy" id="109376"/>
    <lineage>
        <taxon>Eukaryota</taxon>
        <taxon>Viridiplantae</taxon>
        <taxon>Streptophyta</taxon>
        <taxon>Embryophyta</taxon>
        <taxon>Tracheophyta</taxon>
        <taxon>Spermatophyta</taxon>
        <taxon>Magnoliopsida</taxon>
        <taxon>eudicotyledons</taxon>
        <taxon>Gunneridae</taxon>
        <taxon>Pentapetalae</taxon>
        <taxon>rosids</taxon>
        <taxon>malvids</taxon>
        <taxon>Brassicales</taxon>
        <taxon>Brassicaceae</taxon>
        <taxon>Brassiceae</taxon>
        <taxon>Brassica</taxon>
    </lineage>
</organism>
<dbReference type="Proteomes" id="UP000032141">
    <property type="component" value="Chromosome C5"/>
</dbReference>
<reference evidence="1 2" key="1">
    <citation type="journal article" date="2014" name="Genome Biol.">
        <title>Transcriptome and methylome profiling reveals relics of genome dominance in the mesopolyploid Brassica oleracea.</title>
        <authorList>
            <person name="Parkin I.A."/>
            <person name="Koh C."/>
            <person name="Tang H."/>
            <person name="Robinson S.J."/>
            <person name="Kagale S."/>
            <person name="Clarke W.E."/>
            <person name="Town C.D."/>
            <person name="Nixon J."/>
            <person name="Krishnakumar V."/>
            <person name="Bidwell S.L."/>
            <person name="Denoeud F."/>
            <person name="Belcram H."/>
            <person name="Links M.G."/>
            <person name="Just J."/>
            <person name="Clarke C."/>
            <person name="Bender T."/>
            <person name="Huebert T."/>
            <person name="Mason A.S."/>
            <person name="Pires J.C."/>
            <person name="Barker G."/>
            <person name="Moore J."/>
            <person name="Walley P.G."/>
            <person name="Manoli S."/>
            <person name="Batley J."/>
            <person name="Edwards D."/>
            <person name="Nelson M.N."/>
            <person name="Wang X."/>
            <person name="Paterson A.H."/>
            <person name="King G."/>
            <person name="Bancroft I."/>
            <person name="Chalhoub B."/>
            <person name="Sharpe A.G."/>
        </authorList>
    </citation>
    <scope>NUCLEOTIDE SEQUENCE</scope>
    <source>
        <strain evidence="1 2">cv. TO1000</strain>
    </source>
</reference>
<keyword evidence="2" id="KW-1185">Reference proteome</keyword>
<accession>A0A0D3CEN0</accession>
<evidence type="ECO:0000313" key="2">
    <source>
        <dbReference type="Proteomes" id="UP000032141"/>
    </source>
</evidence>
<name>A0A0D3CEN0_BRAOL</name>
<dbReference type="AlphaFoldDB" id="A0A0D3CEN0"/>
<dbReference type="Gramene" id="Bo5g061180.1">
    <property type="protein sequence ID" value="Bo5g061180.1"/>
    <property type="gene ID" value="Bo5g061180"/>
</dbReference>
<evidence type="ECO:0000313" key="1">
    <source>
        <dbReference type="EnsemblPlants" id="Bo5g061180.1"/>
    </source>
</evidence>
<dbReference type="EnsemblPlants" id="Bo5g061180.1">
    <property type="protein sequence ID" value="Bo5g061180.1"/>
    <property type="gene ID" value="Bo5g061180"/>
</dbReference>
<dbReference type="HOGENOM" id="CLU_2815952_0_0_1"/>
<proteinExistence type="predicted"/>
<sequence>MQNDNTLIKILSTTSDSRSTRVFTSSFYILATLNGSHLLCNKTCSSRFTLYLTLPCLSKYDHDLIIH</sequence>
<reference evidence="1" key="2">
    <citation type="submission" date="2015-03" db="UniProtKB">
        <authorList>
            <consortium name="EnsemblPlants"/>
        </authorList>
    </citation>
    <scope>IDENTIFICATION</scope>
</reference>
<protein>
    <submittedName>
        <fullName evidence="1">Uncharacterized protein</fullName>
    </submittedName>
</protein>